<reference evidence="3" key="1">
    <citation type="journal article" date="2013" name="Nature">
        <title>Draft genome of the wheat A-genome progenitor Triticum urartu.</title>
        <authorList>
            <person name="Ling H.Q."/>
            <person name="Zhao S."/>
            <person name="Liu D."/>
            <person name="Wang J."/>
            <person name="Sun H."/>
            <person name="Zhang C."/>
            <person name="Fan H."/>
            <person name="Li D."/>
            <person name="Dong L."/>
            <person name="Tao Y."/>
            <person name="Gao C."/>
            <person name="Wu H."/>
            <person name="Li Y."/>
            <person name="Cui Y."/>
            <person name="Guo X."/>
            <person name="Zheng S."/>
            <person name="Wang B."/>
            <person name="Yu K."/>
            <person name="Liang Q."/>
            <person name="Yang W."/>
            <person name="Lou X."/>
            <person name="Chen J."/>
            <person name="Feng M."/>
            <person name="Jian J."/>
            <person name="Zhang X."/>
            <person name="Luo G."/>
            <person name="Jiang Y."/>
            <person name="Liu J."/>
            <person name="Wang Z."/>
            <person name="Sha Y."/>
            <person name="Zhang B."/>
            <person name="Wu H."/>
            <person name="Tang D."/>
            <person name="Shen Q."/>
            <person name="Xue P."/>
            <person name="Zou S."/>
            <person name="Wang X."/>
            <person name="Liu X."/>
            <person name="Wang F."/>
            <person name="Yang Y."/>
            <person name="An X."/>
            <person name="Dong Z."/>
            <person name="Zhang K."/>
            <person name="Zhang X."/>
            <person name="Luo M.C."/>
            <person name="Dvorak J."/>
            <person name="Tong Y."/>
            <person name="Wang J."/>
            <person name="Yang H."/>
            <person name="Li Z."/>
            <person name="Wang D."/>
            <person name="Zhang A."/>
            <person name="Wang J."/>
        </authorList>
    </citation>
    <scope>NUCLEOTIDE SEQUENCE</scope>
</reference>
<gene>
    <name evidence="3" type="ORF">TRIUR3_07511</name>
</gene>
<name>M7YZM8_TRIUA</name>
<feature type="domain" description="F-box protein AT5G49610-like beta-propeller" evidence="2">
    <location>
        <begin position="264"/>
        <end position="521"/>
    </location>
</feature>
<feature type="domain" description="F-box" evidence="1">
    <location>
        <begin position="174"/>
        <end position="212"/>
    </location>
</feature>
<dbReference type="EMBL" id="KD204972">
    <property type="protein sequence ID" value="EMS52651.1"/>
    <property type="molecule type" value="Genomic_DNA"/>
</dbReference>
<dbReference type="Pfam" id="PF00646">
    <property type="entry name" value="F-box"/>
    <property type="match status" value="1"/>
</dbReference>
<dbReference type="PANTHER" id="PTHR32133">
    <property type="entry name" value="OS07G0120400 PROTEIN"/>
    <property type="match status" value="1"/>
</dbReference>
<dbReference type="InterPro" id="IPR001810">
    <property type="entry name" value="F-box_dom"/>
</dbReference>
<protein>
    <submittedName>
        <fullName evidence="3">Uncharacterized protein</fullName>
    </submittedName>
</protein>
<evidence type="ECO:0000259" key="2">
    <source>
        <dbReference type="Pfam" id="PF23635"/>
    </source>
</evidence>
<evidence type="ECO:0000313" key="3">
    <source>
        <dbReference type="EMBL" id="EMS52651.1"/>
    </source>
</evidence>
<sequence>MSTVLSSNICTKSVVASCKPALQFRSTSHEHAQWEKVKELQAIEASYLEAIPSNTSGAAEAAPSAVILGAALAGAIRGGVGRVALVVVFLRFTPAAFPFFAGAEHTDSQRQGQRARMPSRRGLREHRLERLRCRDVCRATRGALNDEGCYIVGDEICRREWLVDGIHEHPLEDDDLLREILLRLPPQPPYLLRASLVAKRWRHIAIDPKFLHRFRTDHGKPPLLGDFSLQINGKLSFRSTLDLPYRIPPDHFSLQVNGREPWRLVDCRHGRVLLINSEMRQVIVWDPLTGDRSLLSAPPAFDDMHTAAVLCAAGEQGHAHGACHSSPFKVVVVDSCEHGDETVVFVSVYSSETGVWSDLLSTPLASMGIAVGNRSTLVGNTFHWLLLMSNNILEFDLDRQTLAVINRPPGVRSDDSAWIIQADDGGVGFSALSCAHCQYVYCYHQPCFQMWDRKANYYGVAVWVLRKSIGLQKLLGLGFKIERNWSHIVRYAEHVHALFLWVHSSLFIVQLESMQPKELFKSDPMYTYYPFTSFYDEGISGLKQK</sequence>
<accession>M7YZM8</accession>
<dbReference type="SUPFAM" id="SSF81383">
    <property type="entry name" value="F-box domain"/>
    <property type="match status" value="1"/>
</dbReference>
<proteinExistence type="predicted"/>
<dbReference type="Pfam" id="PF23635">
    <property type="entry name" value="Beta-prop_AT5G49610-like"/>
    <property type="match status" value="1"/>
</dbReference>
<organism evidence="3">
    <name type="scientific">Triticum urartu</name>
    <name type="common">Red wild einkorn</name>
    <name type="synonym">Crithodium urartu</name>
    <dbReference type="NCBI Taxonomy" id="4572"/>
    <lineage>
        <taxon>Eukaryota</taxon>
        <taxon>Viridiplantae</taxon>
        <taxon>Streptophyta</taxon>
        <taxon>Embryophyta</taxon>
        <taxon>Tracheophyta</taxon>
        <taxon>Spermatophyta</taxon>
        <taxon>Magnoliopsida</taxon>
        <taxon>Liliopsida</taxon>
        <taxon>Poales</taxon>
        <taxon>Poaceae</taxon>
        <taxon>BOP clade</taxon>
        <taxon>Pooideae</taxon>
        <taxon>Triticodae</taxon>
        <taxon>Triticeae</taxon>
        <taxon>Triticinae</taxon>
        <taxon>Triticum</taxon>
    </lineage>
</organism>
<dbReference type="SUPFAM" id="SSF50965">
    <property type="entry name" value="Galactose oxidase, central domain"/>
    <property type="match status" value="1"/>
</dbReference>
<dbReference type="AlphaFoldDB" id="M7YZM8"/>
<evidence type="ECO:0000259" key="1">
    <source>
        <dbReference type="Pfam" id="PF00646"/>
    </source>
</evidence>
<dbReference type="OMA" id="HEFCAHH"/>
<dbReference type="InterPro" id="IPR036047">
    <property type="entry name" value="F-box-like_dom_sf"/>
</dbReference>
<dbReference type="InterPro" id="IPR011043">
    <property type="entry name" value="Gal_Oxase/kelch_b-propeller"/>
</dbReference>
<dbReference type="PANTHER" id="PTHR32133:SF266">
    <property type="entry name" value="F-BOX DOMAIN-CONTAINING PROTEIN"/>
    <property type="match status" value="1"/>
</dbReference>
<dbReference type="InterPro" id="IPR056594">
    <property type="entry name" value="AT5G49610-like_b-prop"/>
</dbReference>